<evidence type="ECO:0000313" key="3">
    <source>
        <dbReference type="Proteomes" id="UP001152797"/>
    </source>
</evidence>
<accession>A0A9P1BPQ2</accession>
<reference evidence="2 3" key="2">
    <citation type="submission" date="2024-05" db="EMBL/GenBank/DDBJ databases">
        <authorList>
            <person name="Chen Y."/>
            <person name="Shah S."/>
            <person name="Dougan E. K."/>
            <person name="Thang M."/>
            <person name="Chan C."/>
        </authorList>
    </citation>
    <scope>NUCLEOTIDE SEQUENCE [LARGE SCALE GENOMIC DNA]</scope>
</reference>
<gene>
    <name evidence="1" type="ORF">C1SCF055_LOCUS5355</name>
</gene>
<evidence type="ECO:0000313" key="1">
    <source>
        <dbReference type="EMBL" id="CAI3977199.1"/>
    </source>
</evidence>
<organism evidence="1">
    <name type="scientific">Cladocopium goreaui</name>
    <dbReference type="NCBI Taxonomy" id="2562237"/>
    <lineage>
        <taxon>Eukaryota</taxon>
        <taxon>Sar</taxon>
        <taxon>Alveolata</taxon>
        <taxon>Dinophyceae</taxon>
        <taxon>Suessiales</taxon>
        <taxon>Symbiodiniaceae</taxon>
        <taxon>Cladocopium</taxon>
    </lineage>
</organism>
<evidence type="ECO:0000313" key="2">
    <source>
        <dbReference type="EMBL" id="CAL4764511.1"/>
    </source>
</evidence>
<protein>
    <submittedName>
        <fullName evidence="1">Uncharacterized protein</fullName>
    </submittedName>
</protein>
<sequence>MSFRKDDASDATAHPAQIVLDILGSQDEENRKLHCLQIQTWYQEYATSRGLPNLFKNPVAKAIDASMHDETIKIPLVCLRFDKPVDGLPVMEDWITTFESMFFAGIELNREPLDCTMSGNGGQYL</sequence>
<dbReference type="EMBL" id="CAMXCT020000325">
    <property type="protein sequence ID" value="CAL1130574.1"/>
    <property type="molecule type" value="Genomic_DNA"/>
</dbReference>
<dbReference type="EMBL" id="CAMXCT010000325">
    <property type="protein sequence ID" value="CAI3977199.1"/>
    <property type="molecule type" value="Genomic_DNA"/>
</dbReference>
<dbReference type="Proteomes" id="UP001152797">
    <property type="component" value="Unassembled WGS sequence"/>
</dbReference>
<proteinExistence type="predicted"/>
<keyword evidence="3" id="KW-1185">Reference proteome</keyword>
<name>A0A9P1BPQ2_9DINO</name>
<dbReference type="AlphaFoldDB" id="A0A9P1BPQ2"/>
<reference evidence="1" key="1">
    <citation type="submission" date="2022-10" db="EMBL/GenBank/DDBJ databases">
        <authorList>
            <person name="Chen Y."/>
            <person name="Dougan E. K."/>
            <person name="Chan C."/>
            <person name="Rhodes N."/>
            <person name="Thang M."/>
        </authorList>
    </citation>
    <scope>NUCLEOTIDE SEQUENCE</scope>
</reference>
<comment type="caution">
    <text evidence="1">The sequence shown here is derived from an EMBL/GenBank/DDBJ whole genome shotgun (WGS) entry which is preliminary data.</text>
</comment>
<dbReference type="EMBL" id="CAMXCT030000325">
    <property type="protein sequence ID" value="CAL4764511.1"/>
    <property type="molecule type" value="Genomic_DNA"/>
</dbReference>